<keyword evidence="8 11" id="KW-0406">Ion transport</keyword>
<dbReference type="Pfam" id="PF00119">
    <property type="entry name" value="ATP-synt_A"/>
    <property type="match status" value="1"/>
</dbReference>
<evidence type="ECO:0000256" key="5">
    <source>
        <dbReference type="ARBA" id="ARBA00022692"/>
    </source>
</evidence>
<organism evidence="13 14">
    <name type="scientific">Actinoallomurus spadix</name>
    <dbReference type="NCBI Taxonomy" id="79912"/>
    <lineage>
        <taxon>Bacteria</taxon>
        <taxon>Bacillati</taxon>
        <taxon>Actinomycetota</taxon>
        <taxon>Actinomycetes</taxon>
        <taxon>Streptosporangiales</taxon>
        <taxon>Thermomonosporaceae</taxon>
        <taxon>Actinoallomurus</taxon>
    </lineage>
</organism>
<feature type="transmembrane region" description="Helical" evidence="11">
    <location>
        <begin position="163"/>
        <end position="183"/>
    </location>
</feature>
<feature type="transmembrane region" description="Helical" evidence="11">
    <location>
        <begin position="189"/>
        <end position="211"/>
    </location>
</feature>
<evidence type="ECO:0000256" key="4">
    <source>
        <dbReference type="ARBA" id="ARBA00022547"/>
    </source>
</evidence>
<dbReference type="PROSITE" id="PS00449">
    <property type="entry name" value="ATPASE_A"/>
    <property type="match status" value="1"/>
</dbReference>
<evidence type="ECO:0000256" key="6">
    <source>
        <dbReference type="ARBA" id="ARBA00022781"/>
    </source>
</evidence>
<dbReference type="Proteomes" id="UP001501822">
    <property type="component" value="Unassembled WGS sequence"/>
</dbReference>
<name>A0ABN0VS32_9ACTN</name>
<protein>
    <recommendedName>
        <fullName evidence="11 12">ATP synthase subunit a</fullName>
    </recommendedName>
    <alternativeName>
        <fullName evidence="11">ATP synthase F0 sector subunit a</fullName>
    </alternativeName>
    <alternativeName>
        <fullName evidence="11">F-ATPase subunit 6</fullName>
    </alternativeName>
</protein>
<comment type="subcellular location">
    <subcellularLocation>
        <location evidence="11 12">Cell membrane</location>
        <topology evidence="11 12">Multi-pass membrane protein</topology>
    </subcellularLocation>
    <subcellularLocation>
        <location evidence="1">Membrane</location>
        <topology evidence="1">Multi-pass membrane protein</topology>
    </subcellularLocation>
</comment>
<evidence type="ECO:0000256" key="2">
    <source>
        <dbReference type="ARBA" id="ARBA00006810"/>
    </source>
</evidence>
<sequence>MSAPHLLAKDFNEEAPGLGLFQWKPLFHVGPFAVAKPIVLCLIVMIVIVAFFWAAFAKPKLVPRGVQNVGEVLYMFVRDEIARPFLGKDAEKWMRLIVPLFFFVWLGNLMSVIPIAQFPVNSRIAFPMVLALLVYATFWVVGVKHQGFFGLLKNATMPPDLPWPLYILVIPIEFASTFLLRPFTHAVRLFANMFAGHLLVALFATVGFHFLFEKLTPLGAPVGILGVILTIFMTAFELFVQAVQAYVFALLAAFYISAGLYADH</sequence>
<keyword evidence="11" id="KW-1003">Cell membrane</keyword>
<feature type="transmembrane region" description="Helical" evidence="11">
    <location>
        <begin position="96"/>
        <end position="118"/>
    </location>
</feature>
<dbReference type="InterPro" id="IPR023011">
    <property type="entry name" value="ATP_synth_F0_asu_AS"/>
</dbReference>
<dbReference type="SUPFAM" id="SSF81336">
    <property type="entry name" value="F1F0 ATP synthase subunit A"/>
    <property type="match status" value="1"/>
</dbReference>
<comment type="similarity">
    <text evidence="2 11 12">Belongs to the ATPase A chain family.</text>
</comment>
<dbReference type="HAMAP" id="MF_01393">
    <property type="entry name" value="ATP_synth_a_bact"/>
    <property type="match status" value="1"/>
</dbReference>
<evidence type="ECO:0000256" key="3">
    <source>
        <dbReference type="ARBA" id="ARBA00022448"/>
    </source>
</evidence>
<evidence type="ECO:0000256" key="1">
    <source>
        <dbReference type="ARBA" id="ARBA00004141"/>
    </source>
</evidence>
<evidence type="ECO:0000256" key="9">
    <source>
        <dbReference type="ARBA" id="ARBA00023136"/>
    </source>
</evidence>
<dbReference type="Gene3D" id="1.20.120.220">
    <property type="entry name" value="ATP synthase, F0 complex, subunit A"/>
    <property type="match status" value="1"/>
</dbReference>
<evidence type="ECO:0000256" key="10">
    <source>
        <dbReference type="ARBA" id="ARBA00023310"/>
    </source>
</evidence>
<dbReference type="RefSeq" id="WP_252808347.1">
    <property type="nucleotide sequence ID" value="NZ_BAAABM010000003.1"/>
</dbReference>
<keyword evidence="5 11" id="KW-0812">Transmembrane</keyword>
<keyword evidence="6 11" id="KW-0375">Hydrogen ion transport</keyword>
<feature type="transmembrane region" description="Helical" evidence="11">
    <location>
        <begin position="218"/>
        <end position="239"/>
    </location>
</feature>
<dbReference type="PRINTS" id="PR00123">
    <property type="entry name" value="ATPASEA"/>
</dbReference>
<dbReference type="InterPro" id="IPR045083">
    <property type="entry name" value="ATP_synth_F0_asu_bact/mt"/>
</dbReference>
<dbReference type="InterPro" id="IPR035908">
    <property type="entry name" value="F0_ATP_A_sf"/>
</dbReference>
<proteinExistence type="inferred from homology"/>
<dbReference type="PANTHER" id="PTHR11410">
    <property type="entry name" value="ATP SYNTHASE SUBUNIT A"/>
    <property type="match status" value="1"/>
</dbReference>
<dbReference type="PANTHER" id="PTHR11410:SF0">
    <property type="entry name" value="ATP SYNTHASE SUBUNIT A"/>
    <property type="match status" value="1"/>
</dbReference>
<reference evidence="13 14" key="1">
    <citation type="journal article" date="2019" name="Int. J. Syst. Evol. Microbiol.">
        <title>The Global Catalogue of Microorganisms (GCM) 10K type strain sequencing project: providing services to taxonomists for standard genome sequencing and annotation.</title>
        <authorList>
            <consortium name="The Broad Institute Genomics Platform"/>
            <consortium name="The Broad Institute Genome Sequencing Center for Infectious Disease"/>
            <person name="Wu L."/>
            <person name="Ma J."/>
        </authorList>
    </citation>
    <scope>NUCLEOTIDE SEQUENCE [LARGE SCALE GENOMIC DNA]</scope>
    <source>
        <strain evidence="13 14">JCM 3146</strain>
    </source>
</reference>
<keyword evidence="9 11" id="KW-0472">Membrane</keyword>
<evidence type="ECO:0000313" key="13">
    <source>
        <dbReference type="EMBL" id="GAA0315907.1"/>
    </source>
</evidence>
<dbReference type="InterPro" id="IPR000568">
    <property type="entry name" value="ATP_synth_F0_asu"/>
</dbReference>
<keyword evidence="3 11" id="KW-0813">Transport</keyword>
<keyword evidence="4 11" id="KW-0138">CF(0)</keyword>
<gene>
    <name evidence="11 13" type="primary">atpB</name>
    <name evidence="13" type="ORF">GCM10010151_02390</name>
</gene>
<evidence type="ECO:0000256" key="12">
    <source>
        <dbReference type="RuleBase" id="RU000483"/>
    </source>
</evidence>
<dbReference type="EMBL" id="BAAABM010000003">
    <property type="protein sequence ID" value="GAA0315907.1"/>
    <property type="molecule type" value="Genomic_DNA"/>
</dbReference>
<feature type="transmembrane region" description="Helical" evidence="11">
    <location>
        <begin position="34"/>
        <end position="56"/>
    </location>
</feature>
<feature type="transmembrane region" description="Helical" evidence="11">
    <location>
        <begin position="124"/>
        <end position="142"/>
    </location>
</feature>
<keyword evidence="7 11" id="KW-1133">Transmembrane helix</keyword>
<keyword evidence="14" id="KW-1185">Reference proteome</keyword>
<evidence type="ECO:0000313" key="14">
    <source>
        <dbReference type="Proteomes" id="UP001501822"/>
    </source>
</evidence>
<accession>A0ABN0VS32</accession>
<evidence type="ECO:0000256" key="11">
    <source>
        <dbReference type="HAMAP-Rule" id="MF_01393"/>
    </source>
</evidence>
<dbReference type="NCBIfam" id="TIGR01131">
    <property type="entry name" value="ATP_synt_6_or_A"/>
    <property type="match status" value="1"/>
</dbReference>
<comment type="caution">
    <text evidence="13">The sequence shown here is derived from an EMBL/GenBank/DDBJ whole genome shotgun (WGS) entry which is preliminary data.</text>
</comment>
<keyword evidence="10 11" id="KW-0066">ATP synthesis</keyword>
<comment type="function">
    <text evidence="11 12">Key component of the proton channel; it plays a direct role in the translocation of protons across the membrane.</text>
</comment>
<evidence type="ECO:0000256" key="8">
    <source>
        <dbReference type="ARBA" id="ARBA00023065"/>
    </source>
</evidence>
<evidence type="ECO:0000256" key="7">
    <source>
        <dbReference type="ARBA" id="ARBA00022989"/>
    </source>
</evidence>
<dbReference type="CDD" id="cd00310">
    <property type="entry name" value="ATP-synt_Fo_a_6"/>
    <property type="match status" value="1"/>
</dbReference>
<feature type="transmembrane region" description="Helical" evidence="11">
    <location>
        <begin position="245"/>
        <end position="262"/>
    </location>
</feature>